<gene>
    <name evidence="9" type="ORF">HNP60_000116</name>
</gene>
<comment type="catalytic activity">
    <reaction evidence="1">
        <text>ATP + protein L-histidine = ADP + protein N-phospho-L-histidine.</text>
        <dbReference type="EC" id="2.7.13.3"/>
    </reaction>
</comment>
<dbReference type="InterPro" id="IPR013656">
    <property type="entry name" value="PAS_4"/>
</dbReference>
<comment type="caution">
    <text evidence="9">The sequence shown here is derived from an EMBL/GenBank/DDBJ whole genome shotgun (WGS) entry which is preliminary data.</text>
</comment>
<dbReference type="PANTHER" id="PTHR41523">
    <property type="entry name" value="TWO-COMPONENT SYSTEM SENSOR PROTEIN"/>
    <property type="match status" value="1"/>
</dbReference>
<dbReference type="Pfam" id="PF08448">
    <property type="entry name" value="PAS_4"/>
    <property type="match status" value="1"/>
</dbReference>
<dbReference type="Proteomes" id="UP001138540">
    <property type="component" value="Unassembled WGS sequence"/>
</dbReference>
<dbReference type="Gene3D" id="3.30.565.10">
    <property type="entry name" value="Histidine kinase-like ATPase, C-terminal domain"/>
    <property type="match status" value="1"/>
</dbReference>
<keyword evidence="3" id="KW-0597">Phosphoprotein</keyword>
<feature type="domain" description="Signal transduction histidine kinase HWE region" evidence="8">
    <location>
        <begin position="154"/>
        <end position="233"/>
    </location>
</feature>
<protein>
    <recommendedName>
        <fullName evidence="2">histidine kinase</fullName>
        <ecNumber evidence="2">2.7.13.3</ecNumber>
    </recommendedName>
</protein>
<evidence type="ECO:0000256" key="2">
    <source>
        <dbReference type="ARBA" id="ARBA00012438"/>
    </source>
</evidence>
<dbReference type="Pfam" id="PF07536">
    <property type="entry name" value="HWE_HK"/>
    <property type="match status" value="1"/>
</dbReference>
<dbReference type="PANTHER" id="PTHR41523:SF7">
    <property type="entry name" value="HISTIDINE KINASE"/>
    <property type="match status" value="1"/>
</dbReference>
<organism evidence="9 10">
    <name type="scientific">Sphingobium lignivorans</name>
    <dbReference type="NCBI Taxonomy" id="2735886"/>
    <lineage>
        <taxon>Bacteria</taxon>
        <taxon>Pseudomonadati</taxon>
        <taxon>Pseudomonadota</taxon>
        <taxon>Alphaproteobacteria</taxon>
        <taxon>Sphingomonadales</taxon>
        <taxon>Sphingomonadaceae</taxon>
        <taxon>Sphingobium</taxon>
    </lineage>
</organism>
<keyword evidence="5" id="KW-0547">Nucleotide-binding</keyword>
<keyword evidence="10" id="KW-1185">Reference proteome</keyword>
<dbReference type="GO" id="GO:0016301">
    <property type="term" value="F:kinase activity"/>
    <property type="evidence" value="ECO:0007669"/>
    <property type="project" value="UniProtKB-KW"/>
</dbReference>
<proteinExistence type="predicted"/>
<name>A0ABR6NBU9_9SPHN</name>
<evidence type="ECO:0000256" key="4">
    <source>
        <dbReference type="ARBA" id="ARBA00022679"/>
    </source>
</evidence>
<evidence type="ECO:0000256" key="1">
    <source>
        <dbReference type="ARBA" id="ARBA00000085"/>
    </source>
</evidence>
<reference evidence="9 10" key="1">
    <citation type="submission" date="2020-08" db="EMBL/GenBank/DDBJ databases">
        <title>Exploring microbial biodiversity for novel pathways involved in the catabolism of aromatic compounds derived from lignin.</title>
        <authorList>
            <person name="Elkins J."/>
        </authorList>
    </citation>
    <scope>NUCLEOTIDE SEQUENCE [LARGE SCALE GENOMIC DNA]</scope>
    <source>
        <strain evidence="9 10">B1D3A</strain>
    </source>
</reference>
<accession>A0ABR6NBU9</accession>
<evidence type="ECO:0000256" key="6">
    <source>
        <dbReference type="ARBA" id="ARBA00022777"/>
    </source>
</evidence>
<evidence type="ECO:0000256" key="7">
    <source>
        <dbReference type="ARBA" id="ARBA00022840"/>
    </source>
</evidence>
<keyword evidence="6 9" id="KW-0418">Kinase</keyword>
<dbReference type="EMBL" id="JACHKA010000001">
    <property type="protein sequence ID" value="MBB5984142.1"/>
    <property type="molecule type" value="Genomic_DNA"/>
</dbReference>
<dbReference type="Gene3D" id="3.30.450.20">
    <property type="entry name" value="PAS domain"/>
    <property type="match status" value="1"/>
</dbReference>
<evidence type="ECO:0000313" key="9">
    <source>
        <dbReference type="EMBL" id="MBB5984142.1"/>
    </source>
</evidence>
<dbReference type="SMART" id="SM00911">
    <property type="entry name" value="HWE_HK"/>
    <property type="match status" value="1"/>
</dbReference>
<keyword evidence="4" id="KW-0808">Transferase</keyword>
<evidence type="ECO:0000313" key="10">
    <source>
        <dbReference type="Proteomes" id="UP001138540"/>
    </source>
</evidence>
<sequence>MSERIDRFDWATTPLGPQADWPSELKIITRQILDSSFPKAVIWGPQLTTIHNDAFLPILRGKADALGRSFADIWSEVWPDIEPIVKRAFAGTPTYIEDFPLVIHRSGGPEQAWFTFCYSPLRLADGTIAGMLDTVIETSNTVRAQADLAAVNQELAHRLKNTLAVVQGIAFQTLRHATPAAALDAFGERLTALGHAHDILLRQGWSAVSLRRVISDSLAPHDGLGQIDLEGPDCPIGSHATLALSLMLNELATNAVKYGALSCPEGRIRLLWTIEDGMFRLAWEESGGPEIAGPGQSGFGSRLIDRGLGSRSDVVRRYAPTGFSLKMRAPLEEITA</sequence>
<evidence type="ECO:0000256" key="3">
    <source>
        <dbReference type="ARBA" id="ARBA00022553"/>
    </source>
</evidence>
<dbReference type="EC" id="2.7.13.3" evidence="2"/>
<dbReference type="InterPro" id="IPR011102">
    <property type="entry name" value="Sig_transdc_His_kinase_HWE"/>
</dbReference>
<evidence type="ECO:0000259" key="8">
    <source>
        <dbReference type="SMART" id="SM00911"/>
    </source>
</evidence>
<evidence type="ECO:0000256" key="5">
    <source>
        <dbReference type="ARBA" id="ARBA00022741"/>
    </source>
</evidence>
<dbReference type="InterPro" id="IPR036890">
    <property type="entry name" value="HATPase_C_sf"/>
</dbReference>
<dbReference type="RefSeq" id="WP_184148895.1">
    <property type="nucleotide sequence ID" value="NZ_JACHKA010000001.1"/>
</dbReference>
<dbReference type="SUPFAM" id="SSF55874">
    <property type="entry name" value="ATPase domain of HSP90 chaperone/DNA topoisomerase II/histidine kinase"/>
    <property type="match status" value="1"/>
</dbReference>
<keyword evidence="7" id="KW-0067">ATP-binding</keyword>